<organism evidence="1 2">
    <name type="scientific">Pseudonocardia kunmingensis</name>
    <dbReference type="NCBI Taxonomy" id="630975"/>
    <lineage>
        <taxon>Bacteria</taxon>
        <taxon>Bacillati</taxon>
        <taxon>Actinomycetota</taxon>
        <taxon>Actinomycetes</taxon>
        <taxon>Pseudonocardiales</taxon>
        <taxon>Pseudonocardiaceae</taxon>
        <taxon>Pseudonocardia</taxon>
    </lineage>
</organism>
<reference evidence="1 2" key="1">
    <citation type="submission" date="2019-06" db="EMBL/GenBank/DDBJ databases">
        <title>Sequencing the genomes of 1000 actinobacteria strains.</title>
        <authorList>
            <person name="Klenk H.-P."/>
        </authorList>
    </citation>
    <scope>NUCLEOTIDE SEQUENCE [LARGE SCALE GENOMIC DNA]</scope>
    <source>
        <strain evidence="1 2">DSM 45301</strain>
    </source>
</reference>
<name>A0A543E221_9PSEU</name>
<protein>
    <recommendedName>
        <fullName evidence="3">Alpha/beta hydrolase family protein</fullName>
    </recommendedName>
</protein>
<dbReference type="EMBL" id="VFPA01000001">
    <property type="protein sequence ID" value="TQM15499.1"/>
    <property type="molecule type" value="Genomic_DNA"/>
</dbReference>
<dbReference type="InterPro" id="IPR029058">
    <property type="entry name" value="AB_hydrolase_fold"/>
</dbReference>
<dbReference type="AlphaFoldDB" id="A0A543E221"/>
<accession>A0A543E221</accession>
<evidence type="ECO:0008006" key="3">
    <source>
        <dbReference type="Google" id="ProtNLM"/>
    </source>
</evidence>
<dbReference type="Gene3D" id="3.40.50.1820">
    <property type="entry name" value="alpha/beta hydrolase"/>
    <property type="match status" value="1"/>
</dbReference>
<gene>
    <name evidence="1" type="ORF">FB558_2287</name>
</gene>
<evidence type="ECO:0000313" key="1">
    <source>
        <dbReference type="EMBL" id="TQM15499.1"/>
    </source>
</evidence>
<sequence length="189" mass="19559">MAAVETERAAPDAPVATLLPGRGYGPQAPLLYYTRLLLRSRGWSVRTLHWERVPDLDPADHAGVRGVAADVLATADPARDLVIGKSLGSLALPAAAERGIPGIWLTPLLGIEDVRRAAARAAGRALLVGGTADPYWDGAAAEATGAAVLEVPGADHSLERPGDLDGTLRVLSTVLARVADRLDALAVGS</sequence>
<dbReference type="RefSeq" id="WP_142051430.1">
    <property type="nucleotide sequence ID" value="NZ_VFPA01000001.1"/>
</dbReference>
<dbReference type="Proteomes" id="UP000315677">
    <property type="component" value="Unassembled WGS sequence"/>
</dbReference>
<comment type="caution">
    <text evidence="1">The sequence shown here is derived from an EMBL/GenBank/DDBJ whole genome shotgun (WGS) entry which is preliminary data.</text>
</comment>
<dbReference type="OrthoDB" id="70765at2"/>
<keyword evidence="2" id="KW-1185">Reference proteome</keyword>
<dbReference type="SUPFAM" id="SSF53474">
    <property type="entry name" value="alpha/beta-Hydrolases"/>
    <property type="match status" value="1"/>
</dbReference>
<evidence type="ECO:0000313" key="2">
    <source>
        <dbReference type="Proteomes" id="UP000315677"/>
    </source>
</evidence>
<proteinExistence type="predicted"/>